<feature type="domain" description="HTH lysR-type" evidence="5">
    <location>
        <begin position="9"/>
        <end position="66"/>
    </location>
</feature>
<dbReference type="InterPro" id="IPR036390">
    <property type="entry name" value="WH_DNA-bd_sf"/>
</dbReference>
<protein>
    <submittedName>
        <fullName evidence="6">LysR family transcriptional regulator</fullName>
    </submittedName>
</protein>
<proteinExistence type="inferred from homology"/>
<comment type="caution">
    <text evidence="6">The sequence shown here is derived from an EMBL/GenBank/DDBJ whole genome shotgun (WGS) entry which is preliminary data.</text>
</comment>
<dbReference type="Gene3D" id="1.10.10.10">
    <property type="entry name" value="Winged helix-like DNA-binding domain superfamily/Winged helix DNA-binding domain"/>
    <property type="match status" value="1"/>
</dbReference>
<evidence type="ECO:0000313" key="7">
    <source>
        <dbReference type="Proteomes" id="UP001652442"/>
    </source>
</evidence>
<evidence type="ECO:0000259" key="5">
    <source>
        <dbReference type="PROSITE" id="PS50931"/>
    </source>
</evidence>
<reference evidence="6 7" key="1">
    <citation type="journal article" date="2021" name="ISME Commun">
        <title>Automated analysis of genomic sequences facilitates high-throughput and comprehensive description of bacteria.</title>
        <authorList>
            <person name="Hitch T.C.A."/>
        </authorList>
    </citation>
    <scope>NUCLEOTIDE SEQUENCE [LARGE SCALE GENOMIC DNA]</scope>
    <source>
        <strain evidence="6 7">Sanger_109</strain>
    </source>
</reference>
<name>A0ABT2THJ3_9FIRM</name>
<dbReference type="Pfam" id="PF00126">
    <property type="entry name" value="HTH_1"/>
    <property type="match status" value="1"/>
</dbReference>
<keyword evidence="7" id="KW-1185">Reference proteome</keyword>
<keyword evidence="3" id="KW-0238">DNA-binding</keyword>
<dbReference type="RefSeq" id="WP_158424022.1">
    <property type="nucleotide sequence ID" value="NZ_JAOQJQ010000001.1"/>
</dbReference>
<evidence type="ECO:0000256" key="3">
    <source>
        <dbReference type="ARBA" id="ARBA00023125"/>
    </source>
</evidence>
<dbReference type="PANTHER" id="PTHR30346">
    <property type="entry name" value="TRANSCRIPTIONAL DUAL REGULATOR HCAR-RELATED"/>
    <property type="match status" value="1"/>
</dbReference>
<dbReference type="Gene3D" id="3.40.190.290">
    <property type="match status" value="1"/>
</dbReference>
<dbReference type="PROSITE" id="PS50931">
    <property type="entry name" value="HTH_LYSR"/>
    <property type="match status" value="1"/>
</dbReference>
<dbReference type="PRINTS" id="PR00039">
    <property type="entry name" value="HTHLYSR"/>
</dbReference>
<evidence type="ECO:0000313" key="6">
    <source>
        <dbReference type="EMBL" id="MCU6761176.1"/>
    </source>
</evidence>
<dbReference type="InterPro" id="IPR036388">
    <property type="entry name" value="WH-like_DNA-bd_sf"/>
</dbReference>
<dbReference type="InterPro" id="IPR000847">
    <property type="entry name" value="LysR_HTH_N"/>
</dbReference>
<dbReference type="PANTHER" id="PTHR30346:SF0">
    <property type="entry name" value="HCA OPERON TRANSCRIPTIONAL ACTIVATOR HCAR"/>
    <property type="match status" value="1"/>
</dbReference>
<evidence type="ECO:0000256" key="4">
    <source>
        <dbReference type="ARBA" id="ARBA00023163"/>
    </source>
</evidence>
<accession>A0ABT2THJ3</accession>
<gene>
    <name evidence="6" type="ORF">OCV88_02345</name>
</gene>
<sequence length="308" mass="35766">MYQQGYFHISLQQIYYFIEVTDCRSFSIAARNLYTTQSTLSKSISALEQTLDVQLFIRNNKRLLPTKAGEHFYEKWKKVLMDMEQSINECRILQGGHSHSLSIGVLDTHKTEDFLQPVLLQFRQKYPEITITVHASSAQDVRKQLFNDSLDLIFTVLYDIEQLDPKEFQTFLIDECPHNVCMLKSNPLAKKEYLELEDLKNSRFVIVSPMYVPTYSGMIEDLFAGTGIQPCFFKHTNSANALPYNLLDDSDVFICDRHYKDYGNPSFAFRPVIHTKSGIIATWKQNNKNTALEFLINEIRLYCKSSYL</sequence>
<dbReference type="Pfam" id="PF03466">
    <property type="entry name" value="LysR_substrate"/>
    <property type="match status" value="1"/>
</dbReference>
<evidence type="ECO:0000256" key="2">
    <source>
        <dbReference type="ARBA" id="ARBA00023015"/>
    </source>
</evidence>
<dbReference type="SUPFAM" id="SSF46785">
    <property type="entry name" value="Winged helix' DNA-binding domain"/>
    <property type="match status" value="1"/>
</dbReference>
<dbReference type="CDD" id="cd05466">
    <property type="entry name" value="PBP2_LTTR_substrate"/>
    <property type="match status" value="1"/>
</dbReference>
<keyword evidence="2" id="KW-0805">Transcription regulation</keyword>
<organism evidence="6 7">
    <name type="scientific">Brotonthovivens ammoniilytica</name>
    <dbReference type="NCBI Taxonomy" id="2981725"/>
    <lineage>
        <taxon>Bacteria</taxon>
        <taxon>Bacillati</taxon>
        <taxon>Bacillota</taxon>
        <taxon>Clostridia</taxon>
        <taxon>Lachnospirales</taxon>
        <taxon>Lachnospiraceae</taxon>
        <taxon>Brotonthovivens</taxon>
    </lineage>
</organism>
<dbReference type="SUPFAM" id="SSF53850">
    <property type="entry name" value="Periplasmic binding protein-like II"/>
    <property type="match status" value="1"/>
</dbReference>
<keyword evidence="4" id="KW-0804">Transcription</keyword>
<dbReference type="EMBL" id="JAOQJQ010000001">
    <property type="protein sequence ID" value="MCU6761176.1"/>
    <property type="molecule type" value="Genomic_DNA"/>
</dbReference>
<dbReference type="InterPro" id="IPR005119">
    <property type="entry name" value="LysR_subst-bd"/>
</dbReference>
<comment type="similarity">
    <text evidence="1">Belongs to the LysR transcriptional regulatory family.</text>
</comment>
<evidence type="ECO:0000256" key="1">
    <source>
        <dbReference type="ARBA" id="ARBA00009437"/>
    </source>
</evidence>
<dbReference type="Proteomes" id="UP001652442">
    <property type="component" value="Unassembled WGS sequence"/>
</dbReference>